<feature type="binding site" evidence="9">
    <location>
        <begin position="305"/>
        <end position="307"/>
    </location>
    <ligand>
        <name>NADP(+)</name>
        <dbReference type="ChEBI" id="CHEBI:58349"/>
    </ligand>
</feature>
<keyword evidence="13" id="KW-1185">Reference proteome</keyword>
<dbReference type="Gene3D" id="3.40.50.720">
    <property type="entry name" value="NAD(P)-binding Rossmann-like Domain"/>
    <property type="match status" value="1"/>
</dbReference>
<dbReference type="InterPro" id="IPR013154">
    <property type="entry name" value="ADH-like_N"/>
</dbReference>
<feature type="binding site" evidence="9">
    <location>
        <position position="307"/>
    </location>
    <ligand>
        <name>substrate</name>
    </ligand>
</feature>
<keyword evidence="8 9" id="KW-0119">Carbohydrate metabolism</keyword>
<dbReference type="HAMAP" id="MF_02127">
    <property type="entry name" value="Glucose_DH"/>
    <property type="match status" value="1"/>
</dbReference>
<comment type="similarity">
    <text evidence="9">Belongs to the zinc-containing alcohol dehydrogenase family. Glucose 1-dehydrogenase subfamily.</text>
</comment>
<dbReference type="GO" id="GO:0008270">
    <property type="term" value="F:zinc ion binding"/>
    <property type="evidence" value="ECO:0007669"/>
    <property type="project" value="UniProtKB-UniRule"/>
</dbReference>
<comment type="catalytic activity">
    <reaction evidence="9">
        <text>D-glucose + NAD(+) = D-glucono-1,5-lactone + NADH + H(+)</text>
        <dbReference type="Rhea" id="RHEA:14293"/>
        <dbReference type="ChEBI" id="CHEBI:4167"/>
        <dbReference type="ChEBI" id="CHEBI:15378"/>
        <dbReference type="ChEBI" id="CHEBI:16217"/>
        <dbReference type="ChEBI" id="CHEBI:57540"/>
        <dbReference type="ChEBI" id="CHEBI:57945"/>
        <dbReference type="EC" id="1.1.1.47"/>
    </reaction>
</comment>
<dbReference type="Gene3D" id="3.90.180.10">
    <property type="entry name" value="Medium-chain alcohol dehydrogenases, catalytic domain"/>
    <property type="match status" value="1"/>
</dbReference>
<evidence type="ECO:0000256" key="3">
    <source>
        <dbReference type="ARBA" id="ARBA00022741"/>
    </source>
</evidence>
<comment type="caution">
    <text evidence="12">The sequence shown here is derived from an EMBL/GenBank/DDBJ whole genome shotgun (WGS) entry which is preliminary data.</text>
</comment>
<comment type="caution">
    <text evidence="9">Lacks conserved residue(s) required for the propagation of feature annotation.</text>
</comment>
<dbReference type="InterPro" id="IPR036291">
    <property type="entry name" value="NAD(P)-bd_dom_sf"/>
</dbReference>
<dbReference type="InterPro" id="IPR031640">
    <property type="entry name" value="Glu_dehyd_C"/>
</dbReference>
<feature type="binding site" evidence="9">
    <location>
        <begin position="211"/>
        <end position="212"/>
    </location>
    <ligand>
        <name>NADP(+)</name>
        <dbReference type="ChEBI" id="CHEBI:58349"/>
    </ligand>
</feature>
<dbReference type="InterPro" id="IPR026583">
    <property type="entry name" value="Glc_1-DH_arc"/>
</dbReference>
<feature type="binding site" evidence="9">
    <location>
        <position position="155"/>
    </location>
    <ligand>
        <name>substrate</name>
    </ligand>
</feature>
<evidence type="ECO:0000256" key="2">
    <source>
        <dbReference type="ARBA" id="ARBA00022723"/>
    </source>
</evidence>
<feature type="binding site" evidence="9">
    <location>
        <position position="40"/>
    </location>
    <ligand>
        <name>substrate</name>
    </ligand>
</feature>
<organism evidence="12 13">
    <name type="scientific">Halorubrum rubrum</name>
    <dbReference type="NCBI Taxonomy" id="1126240"/>
    <lineage>
        <taxon>Archaea</taxon>
        <taxon>Methanobacteriati</taxon>
        <taxon>Methanobacteriota</taxon>
        <taxon>Stenosarchaea group</taxon>
        <taxon>Halobacteria</taxon>
        <taxon>Halobacteriales</taxon>
        <taxon>Haloferacaceae</taxon>
        <taxon>Halorubrum</taxon>
    </lineage>
</organism>
<evidence type="ECO:0000313" key="13">
    <source>
        <dbReference type="Proteomes" id="UP001596118"/>
    </source>
</evidence>
<dbReference type="GO" id="GO:0070403">
    <property type="term" value="F:NAD+ binding"/>
    <property type="evidence" value="ECO:0007669"/>
    <property type="project" value="UniProtKB-UniRule"/>
</dbReference>
<evidence type="ECO:0000256" key="9">
    <source>
        <dbReference type="HAMAP-Rule" id="MF_02127"/>
    </source>
</evidence>
<dbReference type="CDD" id="cd08230">
    <property type="entry name" value="glucose_DH"/>
    <property type="match status" value="1"/>
</dbReference>
<dbReference type="SUPFAM" id="SSF50129">
    <property type="entry name" value="GroES-like"/>
    <property type="match status" value="1"/>
</dbReference>
<feature type="binding site" evidence="9">
    <location>
        <position position="151"/>
    </location>
    <ligand>
        <name>substrate</name>
    </ligand>
</feature>
<evidence type="ECO:0000256" key="4">
    <source>
        <dbReference type="ARBA" id="ARBA00022833"/>
    </source>
</evidence>
<evidence type="ECO:0000256" key="5">
    <source>
        <dbReference type="ARBA" id="ARBA00022857"/>
    </source>
</evidence>
<proteinExistence type="inferred from homology"/>
<comment type="function">
    <text evidence="9">Catalyzes the NAD(P)(+)-dependent oxidation of D-glucose to D-gluconate via gluconolactone. Can utilize both NAD(+) and NADP(+) as electron acceptor. Is involved in the degradation of glucose through a modified Entner-Doudoroff pathway.</text>
</comment>
<dbReference type="AlphaFoldDB" id="A0ABD5QZF8"/>
<accession>A0ABD5QZF8</accession>
<evidence type="ECO:0000259" key="11">
    <source>
        <dbReference type="Pfam" id="PF16912"/>
    </source>
</evidence>
<dbReference type="PANTHER" id="PTHR43189:SF2">
    <property type="entry name" value="GLUCOSE 1-DEHYDROGENASE"/>
    <property type="match status" value="1"/>
</dbReference>
<gene>
    <name evidence="9" type="primary">gdh</name>
    <name evidence="12" type="ORF">ACFPM1_04730</name>
</gene>
<sequence>MKAIAIQRGERQLHVLDVPKPTPDTGEALVRTLRVGIDGTDHEVIGGSHGHYPAATDHQILGHEAVGIVEDANGTELSEGRIVVPTVRRLPPGADTNEYFERGEPDMAPDGTYVERGIAGAHGFMSEYFTSPTEYLIPVPDSFWEYGFLIEPISNSEKAIELAFAARSAFDWQPESAFVLGNGPLGLLTLAMFTQRREPYATFERTYCLGRRDRPDPTIDIIERLDGTYVDSRETPVDEIGDVHEKVDMVYEATGYGKHLFETVAALAPNGVGVLLGIPDDRSFDIDGGRIHRELVLQNKALVGSVNSHVPHFERAKESLATFPDWFLDALVTGVYSPEEARDAFEDDDTAIKTVIEFSAP</sequence>
<evidence type="ECO:0000259" key="10">
    <source>
        <dbReference type="Pfam" id="PF08240"/>
    </source>
</evidence>
<keyword evidence="3 9" id="KW-0547">Nucleotide-binding</keyword>
<dbReference type="GO" id="GO:0070401">
    <property type="term" value="F:NADP+ binding"/>
    <property type="evidence" value="ECO:0007669"/>
    <property type="project" value="UniProtKB-UniRule"/>
</dbReference>
<evidence type="ECO:0000256" key="8">
    <source>
        <dbReference type="ARBA" id="ARBA00023277"/>
    </source>
</evidence>
<name>A0ABD5QZF8_9EURY</name>
<dbReference type="EC" id="1.1.1.47" evidence="9"/>
<feature type="domain" description="Alcohol dehydrogenase-like N-terminal" evidence="10">
    <location>
        <begin position="25"/>
        <end position="141"/>
    </location>
</feature>
<keyword evidence="7 9" id="KW-0520">NAD</keyword>
<dbReference type="Pfam" id="PF16912">
    <property type="entry name" value="Glu_dehyd_C"/>
    <property type="match status" value="1"/>
</dbReference>
<evidence type="ECO:0000313" key="12">
    <source>
        <dbReference type="EMBL" id="MFC5278069.1"/>
    </source>
</evidence>
<keyword evidence="5 9" id="KW-0521">NADP</keyword>
<feature type="domain" description="Glucose dehydrogenase C-terminal" evidence="11">
    <location>
        <begin position="145"/>
        <end position="358"/>
    </location>
</feature>
<dbReference type="RefSeq" id="WP_256410287.1">
    <property type="nucleotide sequence ID" value="NZ_JANHDM010000001.1"/>
</dbReference>
<dbReference type="Pfam" id="PF08240">
    <property type="entry name" value="ADH_N"/>
    <property type="match status" value="1"/>
</dbReference>
<feature type="binding site" evidence="9">
    <location>
        <begin position="182"/>
        <end position="185"/>
    </location>
    <ligand>
        <name>NADP(+)</name>
        <dbReference type="ChEBI" id="CHEBI:58349"/>
    </ligand>
</feature>
<evidence type="ECO:0000256" key="1">
    <source>
        <dbReference type="ARBA" id="ARBA00001947"/>
    </source>
</evidence>
<comment type="cofactor">
    <cofactor evidence="1">
        <name>Zn(2+)</name>
        <dbReference type="ChEBI" id="CHEBI:29105"/>
    </cofactor>
</comment>
<dbReference type="GO" id="GO:0047936">
    <property type="term" value="F:glucose 1-dehydrogenase [NAD(P)+] activity"/>
    <property type="evidence" value="ECO:0007669"/>
    <property type="project" value="UniProtKB-UniRule"/>
</dbReference>
<keyword evidence="2 9" id="KW-0479">Metal-binding</keyword>
<dbReference type="SUPFAM" id="SSF51735">
    <property type="entry name" value="NAD(P)-binding Rossmann-fold domains"/>
    <property type="match status" value="1"/>
</dbReference>
<reference evidence="12 13" key="1">
    <citation type="journal article" date="2019" name="Int. J. Syst. Evol. Microbiol.">
        <title>The Global Catalogue of Microorganisms (GCM) 10K type strain sequencing project: providing services to taxonomists for standard genome sequencing and annotation.</title>
        <authorList>
            <consortium name="The Broad Institute Genomics Platform"/>
            <consortium name="The Broad Institute Genome Sequencing Center for Infectious Disease"/>
            <person name="Wu L."/>
            <person name="Ma J."/>
        </authorList>
    </citation>
    <scope>NUCLEOTIDE SEQUENCE [LARGE SCALE GENOMIC DNA]</scope>
    <source>
        <strain evidence="12 13">CGMCC 1.12124</strain>
    </source>
</reference>
<dbReference type="GO" id="GO:0019595">
    <property type="term" value="P:non-phosphorylated glucose catabolic process"/>
    <property type="evidence" value="ECO:0007669"/>
    <property type="project" value="UniProtKB-UniRule"/>
</dbReference>
<keyword evidence="4 9" id="KW-0862">Zinc</keyword>
<dbReference type="EMBL" id="JBHSKY010000006">
    <property type="protein sequence ID" value="MFC5278069.1"/>
    <property type="molecule type" value="Genomic_DNA"/>
</dbReference>
<dbReference type="GO" id="GO:0005536">
    <property type="term" value="F:D-glucose binding"/>
    <property type="evidence" value="ECO:0007669"/>
    <property type="project" value="UniProtKB-UniRule"/>
</dbReference>
<dbReference type="InterPro" id="IPR011032">
    <property type="entry name" value="GroES-like_sf"/>
</dbReference>
<comment type="catalytic activity">
    <reaction evidence="9">
        <text>D-glucose + NADP(+) = D-glucono-1,5-lactone + NADPH + H(+)</text>
        <dbReference type="Rhea" id="RHEA:14405"/>
        <dbReference type="ChEBI" id="CHEBI:4167"/>
        <dbReference type="ChEBI" id="CHEBI:15378"/>
        <dbReference type="ChEBI" id="CHEBI:16217"/>
        <dbReference type="ChEBI" id="CHEBI:57783"/>
        <dbReference type="ChEBI" id="CHEBI:58349"/>
        <dbReference type="EC" id="1.1.1.47"/>
    </reaction>
</comment>
<feature type="binding site" evidence="9">
    <location>
        <begin position="276"/>
        <end position="278"/>
    </location>
    <ligand>
        <name>NADP(+)</name>
        <dbReference type="ChEBI" id="CHEBI:58349"/>
    </ligand>
</feature>
<keyword evidence="6 9" id="KW-0560">Oxidoreductase</keyword>
<feature type="binding site" evidence="9">
    <location>
        <position position="115"/>
    </location>
    <ligand>
        <name>substrate</name>
    </ligand>
</feature>
<dbReference type="PANTHER" id="PTHR43189">
    <property type="entry name" value="ZINC-TYPE ALCOHOL DEHYDROGENASE-LIKE PROTEIN C1198.01-RELATED"/>
    <property type="match status" value="1"/>
</dbReference>
<dbReference type="Proteomes" id="UP001596118">
    <property type="component" value="Unassembled WGS sequence"/>
</dbReference>
<evidence type="ECO:0000256" key="7">
    <source>
        <dbReference type="ARBA" id="ARBA00023027"/>
    </source>
</evidence>
<evidence type="ECO:0000256" key="6">
    <source>
        <dbReference type="ARBA" id="ARBA00023002"/>
    </source>
</evidence>
<protein>
    <recommendedName>
        <fullName evidence="9">Glucose 1-dehydrogenase</fullName>
        <shortName evidence="9">GDH</shortName>
        <shortName evidence="9">GlcDH</shortName>
        <ecNumber evidence="9">1.1.1.47</ecNumber>
    </recommendedName>
</protein>